<evidence type="ECO:0000256" key="1">
    <source>
        <dbReference type="RuleBase" id="RU363044"/>
    </source>
</evidence>
<comment type="catalytic activity">
    <reaction evidence="1">
        <text>ATP + H2O = ADP + phosphate + H(+)</text>
        <dbReference type="Rhea" id="RHEA:13065"/>
        <dbReference type="ChEBI" id="CHEBI:15377"/>
        <dbReference type="ChEBI" id="CHEBI:15378"/>
        <dbReference type="ChEBI" id="CHEBI:30616"/>
        <dbReference type="ChEBI" id="CHEBI:43474"/>
        <dbReference type="ChEBI" id="CHEBI:456216"/>
        <dbReference type="EC" id="5.6.2.3"/>
    </reaction>
</comment>
<organism evidence="3 4">
    <name type="scientific">Arachis duranensis</name>
    <name type="common">Wild peanut</name>
    <dbReference type="NCBI Taxonomy" id="130453"/>
    <lineage>
        <taxon>Eukaryota</taxon>
        <taxon>Viridiplantae</taxon>
        <taxon>Streptophyta</taxon>
        <taxon>Embryophyta</taxon>
        <taxon>Tracheophyta</taxon>
        <taxon>Spermatophyta</taxon>
        <taxon>Magnoliopsida</taxon>
        <taxon>eudicotyledons</taxon>
        <taxon>Gunneridae</taxon>
        <taxon>Pentapetalae</taxon>
        <taxon>rosids</taxon>
        <taxon>fabids</taxon>
        <taxon>Fabales</taxon>
        <taxon>Fabaceae</taxon>
        <taxon>Papilionoideae</taxon>
        <taxon>50 kb inversion clade</taxon>
        <taxon>dalbergioids sensu lato</taxon>
        <taxon>Dalbergieae</taxon>
        <taxon>Pterocarpus clade</taxon>
        <taxon>Arachis</taxon>
    </lineage>
</organism>
<accession>A0A6P4AXU3</accession>
<dbReference type="GO" id="GO:0043139">
    <property type="term" value="F:5'-3' DNA helicase activity"/>
    <property type="evidence" value="ECO:0007669"/>
    <property type="project" value="UniProtKB-EC"/>
</dbReference>
<reference evidence="3" key="1">
    <citation type="journal article" date="2016" name="Nat. Genet.">
        <title>The genome sequences of Arachis duranensis and Arachis ipaensis, the diploid ancestors of cultivated peanut.</title>
        <authorList>
            <person name="Bertioli D.J."/>
            <person name="Cannon S.B."/>
            <person name="Froenicke L."/>
            <person name="Huang G."/>
            <person name="Farmer A.D."/>
            <person name="Cannon E.K."/>
            <person name="Liu X."/>
            <person name="Gao D."/>
            <person name="Clevenger J."/>
            <person name="Dash S."/>
            <person name="Ren L."/>
            <person name="Moretzsohn M.C."/>
            <person name="Shirasawa K."/>
            <person name="Huang W."/>
            <person name="Vidigal B."/>
            <person name="Abernathy B."/>
            <person name="Chu Y."/>
            <person name="Niederhuth C.E."/>
            <person name="Umale P."/>
            <person name="Araujo A.C."/>
            <person name="Kozik A."/>
            <person name="Kim K.D."/>
            <person name="Burow M.D."/>
            <person name="Varshney R.K."/>
            <person name="Wang X."/>
            <person name="Zhang X."/>
            <person name="Barkley N."/>
            <person name="Guimaraes P.M."/>
            <person name="Isobe S."/>
            <person name="Guo B."/>
            <person name="Liao B."/>
            <person name="Stalker H.T."/>
            <person name="Schmitz R.J."/>
            <person name="Scheffler B.E."/>
            <person name="Leal-Bertioli S.C."/>
            <person name="Xun X."/>
            <person name="Jackson S.A."/>
            <person name="Michelmore R."/>
            <person name="Ozias-Akins P."/>
        </authorList>
    </citation>
    <scope>NUCLEOTIDE SEQUENCE [LARGE SCALE GENOMIC DNA]</scope>
    <source>
        <strain evidence="3">cv. V14167</strain>
    </source>
</reference>
<dbReference type="InterPro" id="IPR027417">
    <property type="entry name" value="P-loop_NTPase"/>
</dbReference>
<keyword evidence="1" id="KW-0234">DNA repair</keyword>
<proteinExistence type="inferred from homology"/>
<evidence type="ECO:0000313" key="4">
    <source>
        <dbReference type="RefSeq" id="XP_015932828.1"/>
    </source>
</evidence>
<keyword evidence="3" id="KW-1185">Reference proteome</keyword>
<keyword evidence="1" id="KW-0547">Nucleotide-binding</keyword>
<dbReference type="GO" id="GO:0016787">
    <property type="term" value="F:hydrolase activity"/>
    <property type="evidence" value="ECO:0007669"/>
    <property type="project" value="UniProtKB-KW"/>
</dbReference>
<dbReference type="Pfam" id="PF05970">
    <property type="entry name" value="PIF1"/>
    <property type="match status" value="1"/>
</dbReference>
<reference evidence="4" key="2">
    <citation type="submission" date="2025-08" db="UniProtKB">
        <authorList>
            <consortium name="RefSeq"/>
        </authorList>
    </citation>
    <scope>IDENTIFICATION</scope>
    <source>
        <tissue evidence="4">Whole plant</tissue>
    </source>
</reference>
<dbReference type="GO" id="GO:0006281">
    <property type="term" value="P:DNA repair"/>
    <property type="evidence" value="ECO:0007669"/>
    <property type="project" value="UniProtKB-KW"/>
</dbReference>
<dbReference type="GO" id="GO:0005524">
    <property type="term" value="F:ATP binding"/>
    <property type="evidence" value="ECO:0007669"/>
    <property type="project" value="UniProtKB-KW"/>
</dbReference>
<gene>
    <name evidence="4" type="primary">LOC107459129</name>
</gene>
<keyword evidence="1" id="KW-0227">DNA damage</keyword>
<feature type="domain" description="DNA helicase Pif1-like DEAD-box helicase" evidence="2">
    <location>
        <begin position="2"/>
        <end position="105"/>
    </location>
</feature>
<keyword evidence="1" id="KW-0347">Helicase</keyword>
<protein>
    <recommendedName>
        <fullName evidence="1">ATP-dependent DNA helicase</fullName>
        <ecNumber evidence="1">5.6.2.3</ecNumber>
    </recommendedName>
</protein>
<dbReference type="KEGG" id="adu:107459129"/>
<dbReference type="GeneID" id="107459129"/>
<dbReference type="OrthoDB" id="1709335at2759"/>
<evidence type="ECO:0000259" key="2">
    <source>
        <dbReference type="Pfam" id="PF05970"/>
    </source>
</evidence>
<dbReference type="InterPro" id="IPR010285">
    <property type="entry name" value="DNA_helicase_pif1-like_DEAD"/>
</dbReference>
<keyword evidence="1" id="KW-0067">ATP-binding</keyword>
<dbReference type="EC" id="5.6.2.3" evidence="1"/>
<dbReference type="AlphaFoldDB" id="A0A6P4AXU3"/>
<keyword evidence="1" id="KW-0378">Hydrolase</keyword>
<dbReference type="Proteomes" id="UP000515211">
    <property type="component" value="Chromosome 7"/>
</dbReference>
<dbReference type="PANTHER" id="PTHR10492:SF74">
    <property type="entry name" value="ATP-DEPENDENT DNA HELICASE"/>
    <property type="match status" value="1"/>
</dbReference>
<comment type="cofactor">
    <cofactor evidence="1">
        <name>Mg(2+)</name>
        <dbReference type="ChEBI" id="CHEBI:18420"/>
    </cofactor>
</comment>
<dbReference type="GO" id="GO:0000723">
    <property type="term" value="P:telomere maintenance"/>
    <property type="evidence" value="ECO:0007669"/>
    <property type="project" value="InterPro"/>
</dbReference>
<keyword evidence="1" id="KW-0233">DNA recombination</keyword>
<name>A0A6P4AXU3_ARADU</name>
<dbReference type="PANTHER" id="PTHR10492">
    <property type="match status" value="1"/>
</dbReference>
<evidence type="ECO:0000313" key="3">
    <source>
        <dbReference type="Proteomes" id="UP000515211"/>
    </source>
</evidence>
<sequence>MCFEALDRTLRDLMSFIDQYKTHQPFGGKVVVLGGDFRQILPMISKGSRHNILSSAINSFHQWSFCKVLNLHTNMRLLMSSSYQHDSEIKRFVNWILDIGNRNIGSAVGDESEVEIPDYRLITTADKPLSHLIDFAYLDLLQNMSDCRYF</sequence>
<dbReference type="GO" id="GO:0006310">
    <property type="term" value="P:DNA recombination"/>
    <property type="evidence" value="ECO:0007669"/>
    <property type="project" value="UniProtKB-KW"/>
</dbReference>
<dbReference type="SUPFAM" id="SSF52540">
    <property type="entry name" value="P-loop containing nucleoside triphosphate hydrolases"/>
    <property type="match status" value="1"/>
</dbReference>
<comment type="similarity">
    <text evidence="1">Belongs to the helicase family.</text>
</comment>
<dbReference type="RefSeq" id="XP_015932828.1">
    <property type="nucleotide sequence ID" value="XM_016077342.1"/>
</dbReference>